<dbReference type="EMBL" id="CP042345">
    <property type="protein sequence ID" value="QEA16731.1"/>
    <property type="molecule type" value="Genomic_DNA"/>
</dbReference>
<dbReference type="KEGG" id="ngf:FRF71_11645"/>
<dbReference type="RefSeq" id="WP_147090810.1">
    <property type="nucleotide sequence ID" value="NZ_BAABJD010000002.1"/>
</dbReference>
<organism evidence="1 2">
    <name type="scientific">Novosphingobium ginsenosidimutans</name>
    <dbReference type="NCBI Taxonomy" id="1176536"/>
    <lineage>
        <taxon>Bacteria</taxon>
        <taxon>Pseudomonadati</taxon>
        <taxon>Pseudomonadota</taxon>
        <taxon>Alphaproteobacteria</taxon>
        <taxon>Sphingomonadales</taxon>
        <taxon>Sphingomonadaceae</taxon>
        <taxon>Novosphingobium</taxon>
    </lineage>
</organism>
<keyword evidence="2" id="KW-1185">Reference proteome</keyword>
<name>A0A5B8S5D1_9SPHN</name>
<dbReference type="Proteomes" id="UP000321172">
    <property type="component" value="Chromosome"/>
</dbReference>
<proteinExistence type="predicted"/>
<gene>
    <name evidence="1" type="ORF">FRF71_11645</name>
</gene>
<evidence type="ECO:0000313" key="2">
    <source>
        <dbReference type="Proteomes" id="UP000321172"/>
    </source>
</evidence>
<sequence>MIALLVLAATILALSVGVIAATWQRYGQAAMNARQEWRDCPQTREVRFRIVQYGAKPAGRVITLPVRPKAAPVLAQPPLRAAA</sequence>
<evidence type="ECO:0000313" key="1">
    <source>
        <dbReference type="EMBL" id="QEA16731.1"/>
    </source>
</evidence>
<accession>A0A5B8S5D1</accession>
<dbReference type="AlphaFoldDB" id="A0A5B8S5D1"/>
<reference evidence="1 2" key="1">
    <citation type="journal article" date="2013" name="J. Microbiol. Biotechnol.">
        <title>Novosphingobium ginsenosidimutans sp. nov., with the ability to convert ginsenoside.</title>
        <authorList>
            <person name="Kim J.K."/>
            <person name="He D."/>
            <person name="Liu Q.M."/>
            <person name="Park H.Y."/>
            <person name="Jung M.S."/>
            <person name="Yoon M.H."/>
            <person name="Kim S.C."/>
            <person name="Im W.T."/>
        </authorList>
    </citation>
    <scope>NUCLEOTIDE SEQUENCE [LARGE SCALE GENOMIC DNA]</scope>
    <source>
        <strain evidence="1 2">FW-6</strain>
    </source>
</reference>
<protein>
    <submittedName>
        <fullName evidence="1">Uncharacterized protein</fullName>
    </submittedName>
</protein>